<protein>
    <submittedName>
        <fullName evidence="1">Uncharacterized protein</fullName>
    </submittedName>
</protein>
<keyword evidence="2" id="KW-1185">Reference proteome</keyword>
<dbReference type="AlphaFoldDB" id="A0A9D4HF17"/>
<dbReference type="EMBL" id="JAIWYP010000013">
    <property type="protein sequence ID" value="KAH3716780.1"/>
    <property type="molecule type" value="Genomic_DNA"/>
</dbReference>
<accession>A0A9D4HF17</accession>
<reference evidence="1" key="2">
    <citation type="submission" date="2020-11" db="EMBL/GenBank/DDBJ databases">
        <authorList>
            <person name="McCartney M.A."/>
            <person name="Auch B."/>
            <person name="Kono T."/>
            <person name="Mallez S."/>
            <person name="Becker A."/>
            <person name="Gohl D.M."/>
            <person name="Silverstein K.A.T."/>
            <person name="Koren S."/>
            <person name="Bechman K.B."/>
            <person name="Herman A."/>
            <person name="Abrahante J.E."/>
            <person name="Garbe J."/>
        </authorList>
    </citation>
    <scope>NUCLEOTIDE SEQUENCE</scope>
    <source>
        <strain evidence="1">Duluth1</strain>
        <tissue evidence="1">Whole animal</tissue>
    </source>
</reference>
<sequence>MGITGIYKCDLVVFDGCKVEEIDVGFNSDYWLKLAADVNNSYLKFVYKQLISGGENPNSASTSRKEVQLAVSAQNIIHVENVEFC</sequence>
<organism evidence="1 2">
    <name type="scientific">Dreissena polymorpha</name>
    <name type="common">Zebra mussel</name>
    <name type="synonym">Mytilus polymorpha</name>
    <dbReference type="NCBI Taxonomy" id="45954"/>
    <lineage>
        <taxon>Eukaryota</taxon>
        <taxon>Metazoa</taxon>
        <taxon>Spiralia</taxon>
        <taxon>Lophotrochozoa</taxon>
        <taxon>Mollusca</taxon>
        <taxon>Bivalvia</taxon>
        <taxon>Autobranchia</taxon>
        <taxon>Heteroconchia</taxon>
        <taxon>Euheterodonta</taxon>
        <taxon>Imparidentia</taxon>
        <taxon>Neoheterodontei</taxon>
        <taxon>Myida</taxon>
        <taxon>Dreissenoidea</taxon>
        <taxon>Dreissenidae</taxon>
        <taxon>Dreissena</taxon>
    </lineage>
</organism>
<proteinExistence type="predicted"/>
<dbReference type="Proteomes" id="UP000828390">
    <property type="component" value="Unassembled WGS sequence"/>
</dbReference>
<comment type="caution">
    <text evidence="1">The sequence shown here is derived from an EMBL/GenBank/DDBJ whole genome shotgun (WGS) entry which is preliminary data.</text>
</comment>
<evidence type="ECO:0000313" key="2">
    <source>
        <dbReference type="Proteomes" id="UP000828390"/>
    </source>
</evidence>
<name>A0A9D4HF17_DREPO</name>
<gene>
    <name evidence="1" type="ORF">DPMN_059509</name>
</gene>
<reference evidence="1" key="1">
    <citation type="journal article" date="2019" name="bioRxiv">
        <title>The Genome of the Zebra Mussel, Dreissena polymorpha: A Resource for Invasive Species Research.</title>
        <authorList>
            <person name="McCartney M.A."/>
            <person name="Auch B."/>
            <person name="Kono T."/>
            <person name="Mallez S."/>
            <person name="Zhang Y."/>
            <person name="Obille A."/>
            <person name="Becker A."/>
            <person name="Abrahante J.E."/>
            <person name="Garbe J."/>
            <person name="Badalamenti J.P."/>
            <person name="Herman A."/>
            <person name="Mangelson H."/>
            <person name="Liachko I."/>
            <person name="Sullivan S."/>
            <person name="Sone E.D."/>
            <person name="Koren S."/>
            <person name="Silverstein K.A.T."/>
            <person name="Beckman K.B."/>
            <person name="Gohl D.M."/>
        </authorList>
    </citation>
    <scope>NUCLEOTIDE SEQUENCE</scope>
    <source>
        <strain evidence="1">Duluth1</strain>
        <tissue evidence="1">Whole animal</tissue>
    </source>
</reference>
<evidence type="ECO:0000313" key="1">
    <source>
        <dbReference type="EMBL" id="KAH3716780.1"/>
    </source>
</evidence>